<evidence type="ECO:0000256" key="8">
    <source>
        <dbReference type="ARBA" id="ARBA00023240"/>
    </source>
</evidence>
<dbReference type="PANTHER" id="PTHR24276:SF91">
    <property type="entry name" value="AT26814P-RELATED"/>
    <property type="match status" value="1"/>
</dbReference>
<reference evidence="13 14" key="1">
    <citation type="submission" date="2023-11" db="EMBL/GenBank/DDBJ databases">
        <authorList>
            <person name="Hedman E."/>
            <person name="Englund M."/>
            <person name="Stromberg M."/>
            <person name="Nyberg Akerstrom W."/>
            <person name="Nylinder S."/>
            <person name="Jareborg N."/>
            <person name="Kallberg Y."/>
            <person name="Kronander E."/>
        </authorList>
    </citation>
    <scope>NUCLEOTIDE SEQUENCE [LARGE SCALE GENOMIC DNA]</scope>
</reference>
<evidence type="ECO:0000256" key="7">
    <source>
        <dbReference type="ARBA" id="ARBA00023157"/>
    </source>
</evidence>
<comment type="function">
    <text evidence="9">Fibrinolytic activity; shows preferential cleavage of Arg-Gly bonds in all three fibrinogen chains. Contact with the caterpillars causes severe bleeding, due the anticoagulant effect of the protein.</text>
</comment>
<sequence>MAGSLITAGFAALAILVNGHPVENNELIRRLGVPSRIVGGDTAPEAYAPYMAALVCGESVKSLICGSSIISKRHILTAAHCIDPVVVNDVLISSFHAVIGSNLWNSTKHIAKFSNFLNHPSWDSQRIKNDVGVLNLTKELELNDRVAVVTLSFDWINGGVRSSVTGWGRLGVTTTGHIVIMYPYSDELQLLYLETMSPQQCAAALDKAATTWNSSLVLDSELEMCTLHSVGHGLCYGDSGSPLISRETGHQIGIASWAHPCARGVPDVFARINSSKDSLLPILRS</sequence>
<keyword evidence="6" id="KW-0720">Serine protease</keyword>
<dbReference type="InterPro" id="IPR043504">
    <property type="entry name" value="Peptidase_S1_PA_chymotrypsin"/>
</dbReference>
<evidence type="ECO:0000256" key="2">
    <source>
        <dbReference type="ARBA" id="ARBA00007664"/>
    </source>
</evidence>
<organism evidence="13 14">
    <name type="scientific">Parnassius mnemosyne</name>
    <name type="common">clouded apollo</name>
    <dbReference type="NCBI Taxonomy" id="213953"/>
    <lineage>
        <taxon>Eukaryota</taxon>
        <taxon>Metazoa</taxon>
        <taxon>Ecdysozoa</taxon>
        <taxon>Arthropoda</taxon>
        <taxon>Hexapoda</taxon>
        <taxon>Insecta</taxon>
        <taxon>Pterygota</taxon>
        <taxon>Neoptera</taxon>
        <taxon>Endopterygota</taxon>
        <taxon>Lepidoptera</taxon>
        <taxon>Glossata</taxon>
        <taxon>Ditrysia</taxon>
        <taxon>Papilionoidea</taxon>
        <taxon>Papilionidae</taxon>
        <taxon>Parnassiinae</taxon>
        <taxon>Parnassini</taxon>
        <taxon>Parnassius</taxon>
        <taxon>Driopa</taxon>
    </lineage>
</organism>
<evidence type="ECO:0000256" key="5">
    <source>
        <dbReference type="ARBA" id="ARBA00022801"/>
    </source>
</evidence>
<dbReference type="InterPro" id="IPR009003">
    <property type="entry name" value="Peptidase_S1_PA"/>
</dbReference>
<keyword evidence="10" id="KW-1205">Fibrinolytic toxin</keyword>
<evidence type="ECO:0000256" key="6">
    <source>
        <dbReference type="ARBA" id="ARBA00022825"/>
    </source>
</evidence>
<dbReference type="GO" id="GO:0090729">
    <property type="term" value="F:toxin activity"/>
    <property type="evidence" value="ECO:0007669"/>
    <property type="project" value="UniProtKB-KW"/>
</dbReference>
<dbReference type="InterPro" id="IPR050430">
    <property type="entry name" value="Peptidase_S1"/>
</dbReference>
<evidence type="ECO:0000256" key="1">
    <source>
        <dbReference type="ARBA" id="ARBA00004239"/>
    </source>
</evidence>
<dbReference type="PROSITE" id="PS00134">
    <property type="entry name" value="TRYPSIN_HIS"/>
    <property type="match status" value="1"/>
</dbReference>
<keyword evidence="14" id="KW-1185">Reference proteome</keyword>
<accession>A0AAV1KKX7</accession>
<dbReference type="InterPro" id="IPR018114">
    <property type="entry name" value="TRYPSIN_HIS"/>
</dbReference>
<name>A0AAV1KKX7_9NEOP</name>
<evidence type="ECO:0000256" key="10">
    <source>
        <dbReference type="ARBA" id="ARBA00084094"/>
    </source>
</evidence>
<evidence type="ECO:0000313" key="14">
    <source>
        <dbReference type="Proteomes" id="UP001314205"/>
    </source>
</evidence>
<keyword evidence="7" id="KW-1015">Disulfide bond</keyword>
<dbReference type="Proteomes" id="UP001314205">
    <property type="component" value="Unassembled WGS sequence"/>
</dbReference>
<dbReference type="InterPro" id="IPR001254">
    <property type="entry name" value="Trypsin_dom"/>
</dbReference>
<proteinExistence type="inferred from homology"/>
<dbReference type="CDD" id="cd00190">
    <property type="entry name" value="Tryp_SPc"/>
    <property type="match status" value="1"/>
</dbReference>
<dbReference type="SMART" id="SM00020">
    <property type="entry name" value="Tryp_SPc"/>
    <property type="match status" value="1"/>
</dbReference>
<dbReference type="GO" id="GO:0004252">
    <property type="term" value="F:serine-type endopeptidase activity"/>
    <property type="evidence" value="ECO:0007669"/>
    <property type="project" value="InterPro"/>
</dbReference>
<evidence type="ECO:0000256" key="9">
    <source>
        <dbReference type="ARBA" id="ARBA00055534"/>
    </source>
</evidence>
<dbReference type="GO" id="GO:0006508">
    <property type="term" value="P:proteolysis"/>
    <property type="evidence" value="ECO:0007669"/>
    <property type="project" value="UniProtKB-KW"/>
</dbReference>
<evidence type="ECO:0000256" key="3">
    <source>
        <dbReference type="ARBA" id="ARBA00022656"/>
    </source>
</evidence>
<dbReference type="PANTHER" id="PTHR24276">
    <property type="entry name" value="POLYSERASE-RELATED"/>
    <property type="match status" value="1"/>
</dbReference>
<dbReference type="FunFam" id="2.40.10.10:FF:000068">
    <property type="entry name" value="transmembrane protease serine 2"/>
    <property type="match status" value="1"/>
</dbReference>
<comment type="similarity">
    <text evidence="2">Belongs to the peptidase S1 family.</text>
</comment>
<keyword evidence="5" id="KW-0378">Hydrolase</keyword>
<keyword evidence="4" id="KW-0645">Protease</keyword>
<dbReference type="Pfam" id="PF00089">
    <property type="entry name" value="Trypsin"/>
    <property type="match status" value="1"/>
</dbReference>
<dbReference type="PROSITE" id="PS50240">
    <property type="entry name" value="TRYPSIN_DOM"/>
    <property type="match status" value="1"/>
</dbReference>
<evidence type="ECO:0000256" key="4">
    <source>
        <dbReference type="ARBA" id="ARBA00022670"/>
    </source>
</evidence>
<feature type="chain" id="PRO_5043897881" description="Peptidase S1 domain-containing protein" evidence="11">
    <location>
        <begin position="20"/>
        <end position="285"/>
    </location>
</feature>
<dbReference type="Gene3D" id="2.40.10.10">
    <property type="entry name" value="Trypsin-like serine proteases"/>
    <property type="match status" value="2"/>
</dbReference>
<dbReference type="GO" id="GO:0005576">
    <property type="term" value="C:extracellular region"/>
    <property type="evidence" value="ECO:0007669"/>
    <property type="project" value="UniProtKB-SubCell"/>
</dbReference>
<dbReference type="PRINTS" id="PR00722">
    <property type="entry name" value="CHYMOTRYPSIN"/>
</dbReference>
<evidence type="ECO:0000256" key="11">
    <source>
        <dbReference type="SAM" id="SignalP"/>
    </source>
</evidence>
<protein>
    <recommendedName>
        <fullName evidence="12">Peptidase S1 domain-containing protein</fullName>
    </recommendedName>
</protein>
<evidence type="ECO:0000313" key="13">
    <source>
        <dbReference type="EMBL" id="CAK1583075.1"/>
    </source>
</evidence>
<keyword evidence="11" id="KW-0732">Signal</keyword>
<dbReference type="EMBL" id="CAVLGL010000046">
    <property type="protein sequence ID" value="CAK1583075.1"/>
    <property type="molecule type" value="Genomic_DNA"/>
</dbReference>
<comment type="subcellular location">
    <subcellularLocation>
        <location evidence="1">Secreted</location>
        <location evidence="1">Extracellular space</location>
    </subcellularLocation>
</comment>
<evidence type="ECO:0000259" key="12">
    <source>
        <dbReference type="PROSITE" id="PS50240"/>
    </source>
</evidence>
<keyword evidence="3" id="KW-0800">Toxin</keyword>
<dbReference type="InterPro" id="IPR001314">
    <property type="entry name" value="Peptidase_S1A"/>
</dbReference>
<gene>
    <name evidence="13" type="ORF">PARMNEM_LOCUS4518</name>
</gene>
<feature type="signal peptide" evidence="11">
    <location>
        <begin position="1"/>
        <end position="19"/>
    </location>
</feature>
<keyword evidence="8" id="KW-1199">Hemostasis impairing toxin</keyword>
<dbReference type="SUPFAM" id="SSF50494">
    <property type="entry name" value="Trypsin-like serine proteases"/>
    <property type="match status" value="1"/>
</dbReference>
<comment type="caution">
    <text evidence="13">The sequence shown here is derived from an EMBL/GenBank/DDBJ whole genome shotgun (WGS) entry which is preliminary data.</text>
</comment>
<dbReference type="AlphaFoldDB" id="A0AAV1KKX7"/>
<feature type="domain" description="Peptidase S1" evidence="12">
    <location>
        <begin position="37"/>
        <end position="285"/>
    </location>
</feature>